<organism evidence="1 2">
    <name type="scientific">Leifsonia soli</name>
    <dbReference type="NCBI Taxonomy" id="582665"/>
    <lineage>
        <taxon>Bacteria</taxon>
        <taxon>Bacillati</taxon>
        <taxon>Actinomycetota</taxon>
        <taxon>Actinomycetes</taxon>
        <taxon>Micrococcales</taxon>
        <taxon>Microbacteriaceae</taxon>
        <taxon>Leifsonia</taxon>
    </lineage>
</organism>
<proteinExistence type="predicted"/>
<dbReference type="RefSeq" id="WP_179456013.1">
    <property type="nucleotide sequence ID" value="NZ_BAAAPX010000001.1"/>
</dbReference>
<gene>
    <name evidence="1" type="ORF">BJ963_001718</name>
</gene>
<accession>A0A852SYJ1</accession>
<sequence>MTEPRDLQAIRLSQVVRVREDPGEPVGVIVYDTAGARVDPINMYLRDVFANGASLRTCRSYAYALVRWWRFLDAVEIP</sequence>
<keyword evidence="2" id="KW-1185">Reference proteome</keyword>
<evidence type="ECO:0008006" key="3">
    <source>
        <dbReference type="Google" id="ProtNLM"/>
    </source>
</evidence>
<dbReference type="Proteomes" id="UP000589620">
    <property type="component" value="Unassembled WGS sequence"/>
</dbReference>
<dbReference type="EMBL" id="JACCBJ010000001">
    <property type="protein sequence ID" value="NYD74199.1"/>
    <property type="molecule type" value="Genomic_DNA"/>
</dbReference>
<protein>
    <recommendedName>
        <fullName evidence="3">Integrase</fullName>
    </recommendedName>
</protein>
<evidence type="ECO:0000313" key="1">
    <source>
        <dbReference type="EMBL" id="NYD74199.1"/>
    </source>
</evidence>
<name>A0A852SYJ1_9MICO</name>
<evidence type="ECO:0000313" key="2">
    <source>
        <dbReference type="Proteomes" id="UP000589620"/>
    </source>
</evidence>
<reference evidence="1 2" key="1">
    <citation type="submission" date="2020-07" db="EMBL/GenBank/DDBJ databases">
        <title>Sequencing the genomes of 1000 actinobacteria strains.</title>
        <authorList>
            <person name="Klenk H.-P."/>
        </authorList>
    </citation>
    <scope>NUCLEOTIDE SEQUENCE [LARGE SCALE GENOMIC DNA]</scope>
    <source>
        <strain evidence="1 2">DSM 23871</strain>
    </source>
</reference>
<dbReference type="AlphaFoldDB" id="A0A852SYJ1"/>
<comment type="caution">
    <text evidence="1">The sequence shown here is derived from an EMBL/GenBank/DDBJ whole genome shotgun (WGS) entry which is preliminary data.</text>
</comment>